<dbReference type="Pfam" id="PF13223">
    <property type="entry name" value="DUF4031"/>
    <property type="match status" value="1"/>
</dbReference>
<sequence>MTVYVDDMLRQFGGFLMSHMMADTDEELHAMATLIGLKRSWWQPPNKGGSHYDISQTMKAKAIQHGAVSVTQRQLAAMNARRKVLDSLGNPDDAIEWLRGYAVARKGD</sequence>
<proteinExistence type="predicted"/>
<protein>
    <recommendedName>
        <fullName evidence="1">DUF4031 domain-containing protein</fullName>
    </recommendedName>
</protein>
<reference evidence="2 3" key="1">
    <citation type="submission" date="2017-01" db="EMBL/GenBank/DDBJ databases">
        <title>Novel large sulfur bacteria in the metagenomes of groundwater-fed chemosynthetic microbial mats in the Lake Huron basin.</title>
        <authorList>
            <person name="Sharrar A.M."/>
            <person name="Flood B.E."/>
            <person name="Bailey J.V."/>
            <person name="Jones D.S."/>
            <person name="Biddanda B."/>
            <person name="Ruberg S.A."/>
            <person name="Marcus D.N."/>
            <person name="Dick G.J."/>
        </authorList>
    </citation>
    <scope>NUCLEOTIDE SEQUENCE [LARGE SCALE GENOMIC DNA]</scope>
    <source>
        <strain evidence="2">A8</strain>
    </source>
</reference>
<feature type="domain" description="DUF4031" evidence="1">
    <location>
        <begin position="3"/>
        <end position="80"/>
    </location>
</feature>
<accession>A0A1Y1QVU3</accession>
<evidence type="ECO:0000313" key="3">
    <source>
        <dbReference type="Proteomes" id="UP000192491"/>
    </source>
</evidence>
<comment type="caution">
    <text evidence="2">The sequence shown here is derived from an EMBL/GenBank/DDBJ whole genome shotgun (WGS) entry which is preliminary data.</text>
</comment>
<evidence type="ECO:0000313" key="2">
    <source>
        <dbReference type="EMBL" id="OQX14538.1"/>
    </source>
</evidence>
<dbReference type="EMBL" id="MTEJ01000027">
    <property type="protein sequence ID" value="OQX14538.1"/>
    <property type="molecule type" value="Genomic_DNA"/>
</dbReference>
<gene>
    <name evidence="2" type="ORF">BWK73_09085</name>
</gene>
<organism evidence="2 3">
    <name type="scientific">Thiothrix lacustris</name>
    <dbReference type="NCBI Taxonomy" id="525917"/>
    <lineage>
        <taxon>Bacteria</taxon>
        <taxon>Pseudomonadati</taxon>
        <taxon>Pseudomonadota</taxon>
        <taxon>Gammaproteobacteria</taxon>
        <taxon>Thiotrichales</taxon>
        <taxon>Thiotrichaceae</taxon>
        <taxon>Thiothrix</taxon>
    </lineage>
</organism>
<dbReference type="Proteomes" id="UP000192491">
    <property type="component" value="Unassembled WGS sequence"/>
</dbReference>
<name>A0A1Y1QVU3_9GAMM</name>
<dbReference type="InterPro" id="IPR025109">
    <property type="entry name" value="DUF4031"/>
</dbReference>
<evidence type="ECO:0000259" key="1">
    <source>
        <dbReference type="Pfam" id="PF13223"/>
    </source>
</evidence>
<dbReference type="AlphaFoldDB" id="A0A1Y1QVU3"/>